<feature type="domain" description="Iron-binding zinc finger CDGSH type" evidence="5">
    <location>
        <begin position="35"/>
        <end position="72"/>
    </location>
</feature>
<dbReference type="GO" id="GO:0005739">
    <property type="term" value="C:mitochondrion"/>
    <property type="evidence" value="ECO:0007669"/>
    <property type="project" value="TreeGrafter"/>
</dbReference>
<accession>A0A382P4U4</accession>
<keyword evidence="4" id="KW-0411">Iron-sulfur</keyword>
<keyword evidence="2" id="KW-0479">Metal-binding</keyword>
<reference evidence="6" key="1">
    <citation type="submission" date="2018-05" db="EMBL/GenBank/DDBJ databases">
        <authorList>
            <person name="Lanie J.A."/>
            <person name="Ng W.-L."/>
            <person name="Kazmierczak K.M."/>
            <person name="Andrzejewski T.M."/>
            <person name="Davidsen T.M."/>
            <person name="Wayne K.J."/>
            <person name="Tettelin H."/>
            <person name="Glass J.I."/>
            <person name="Rusch D."/>
            <person name="Podicherti R."/>
            <person name="Tsui H.-C.T."/>
            <person name="Winkler M.E."/>
        </authorList>
    </citation>
    <scope>NUCLEOTIDE SEQUENCE</scope>
</reference>
<dbReference type="PANTHER" id="PTHR46491:SF3">
    <property type="entry name" value="CDGSH IRON-SULFUR DOMAIN-CONTAINING PROTEIN 3, MITOCHONDRIAL"/>
    <property type="match status" value="1"/>
</dbReference>
<dbReference type="InterPro" id="IPR018967">
    <property type="entry name" value="FeS-contain_CDGSH-typ"/>
</dbReference>
<dbReference type="AlphaFoldDB" id="A0A382P4U4"/>
<protein>
    <recommendedName>
        <fullName evidence="5">Iron-binding zinc finger CDGSH type domain-containing protein</fullName>
    </recommendedName>
</protein>
<dbReference type="GO" id="GO:0046872">
    <property type="term" value="F:metal ion binding"/>
    <property type="evidence" value="ECO:0007669"/>
    <property type="project" value="UniProtKB-KW"/>
</dbReference>
<name>A0A382P4U4_9ZZZZ</name>
<dbReference type="InterPro" id="IPR042216">
    <property type="entry name" value="MitoNEET_CISD"/>
</dbReference>
<dbReference type="Gene3D" id="3.40.5.90">
    <property type="entry name" value="CDGSH iron-sulfur domain, mitoNEET-type"/>
    <property type="match status" value="2"/>
</dbReference>
<proteinExistence type="predicted"/>
<evidence type="ECO:0000256" key="3">
    <source>
        <dbReference type="ARBA" id="ARBA00023004"/>
    </source>
</evidence>
<dbReference type="GO" id="GO:0051537">
    <property type="term" value="F:2 iron, 2 sulfur cluster binding"/>
    <property type="evidence" value="ECO:0007669"/>
    <property type="project" value="UniProtKB-KW"/>
</dbReference>
<dbReference type="PANTHER" id="PTHR46491">
    <property type="entry name" value="CDGSH IRON SULFUR DOMAIN PROTEIN HOMOLOG"/>
    <property type="match status" value="1"/>
</dbReference>
<dbReference type="EMBL" id="UINC01104899">
    <property type="protein sequence ID" value="SVC68409.1"/>
    <property type="molecule type" value="Genomic_DNA"/>
</dbReference>
<evidence type="ECO:0000256" key="4">
    <source>
        <dbReference type="ARBA" id="ARBA00023014"/>
    </source>
</evidence>
<dbReference type="SMART" id="SM00704">
    <property type="entry name" value="ZnF_CDGSH"/>
    <property type="match status" value="2"/>
</dbReference>
<keyword evidence="1" id="KW-0001">2Fe-2S</keyword>
<evidence type="ECO:0000256" key="2">
    <source>
        <dbReference type="ARBA" id="ARBA00022723"/>
    </source>
</evidence>
<gene>
    <name evidence="6" type="ORF">METZ01_LOCUS321263</name>
</gene>
<evidence type="ECO:0000313" key="6">
    <source>
        <dbReference type="EMBL" id="SVC68409.1"/>
    </source>
</evidence>
<dbReference type="Pfam" id="PF09360">
    <property type="entry name" value="zf-CDGSH"/>
    <property type="match status" value="1"/>
</dbReference>
<evidence type="ECO:0000256" key="1">
    <source>
        <dbReference type="ARBA" id="ARBA00022714"/>
    </source>
</evidence>
<evidence type="ECO:0000259" key="5">
    <source>
        <dbReference type="SMART" id="SM00704"/>
    </source>
</evidence>
<feature type="domain" description="Iron-binding zinc finger CDGSH type" evidence="5">
    <location>
        <begin position="73"/>
        <end position="105"/>
    </location>
</feature>
<dbReference type="InterPro" id="IPR052950">
    <property type="entry name" value="CISD"/>
</dbReference>
<organism evidence="6">
    <name type="scientific">marine metagenome</name>
    <dbReference type="NCBI Taxonomy" id="408172"/>
    <lineage>
        <taxon>unclassified sequences</taxon>
        <taxon>metagenomes</taxon>
        <taxon>ecological metagenomes</taxon>
    </lineage>
</organism>
<sequence>MAMYFADLWHADYALGSTINQSGTRTMSEPIVAQKAPYPVEVEIDKSYFWCACGKSAKQPFCDGSHQDTDILPIKFEATESKTLYFCGCKATQGQPLCDGSHNAL</sequence>
<keyword evidence="3" id="KW-0408">Iron</keyword>